<gene>
    <name evidence="1" type="ORF">PHMEG_00012849</name>
</gene>
<dbReference type="OrthoDB" id="112830at2759"/>
<organism evidence="1 2">
    <name type="scientific">Phytophthora megakarya</name>
    <dbReference type="NCBI Taxonomy" id="4795"/>
    <lineage>
        <taxon>Eukaryota</taxon>
        <taxon>Sar</taxon>
        <taxon>Stramenopiles</taxon>
        <taxon>Oomycota</taxon>
        <taxon>Peronosporomycetes</taxon>
        <taxon>Peronosporales</taxon>
        <taxon>Peronosporaceae</taxon>
        <taxon>Phytophthora</taxon>
    </lineage>
</organism>
<name>A0A225W984_9STRA</name>
<dbReference type="EMBL" id="NBNE01001498">
    <property type="protein sequence ID" value="OWZ13768.1"/>
    <property type="molecule type" value="Genomic_DNA"/>
</dbReference>
<protein>
    <submittedName>
        <fullName evidence="1">Uncharacterized protein</fullName>
    </submittedName>
</protein>
<proteinExistence type="predicted"/>
<comment type="caution">
    <text evidence="1">The sequence shown here is derived from an EMBL/GenBank/DDBJ whole genome shotgun (WGS) entry which is preliminary data.</text>
</comment>
<dbReference type="Proteomes" id="UP000198211">
    <property type="component" value="Unassembled WGS sequence"/>
</dbReference>
<sequence length="110" mass="12504">MEIVIRTSASDRQRLWDTRGEQWVPTVVKGLSSTQTISDVTTRYSSWYLAGIPRMLGFVSIGSRRYAEWQTLALQATTEQQAVNEVVRTATEPMVDRPQYEPPTKILSGR</sequence>
<dbReference type="AlphaFoldDB" id="A0A225W984"/>
<keyword evidence="2" id="KW-1185">Reference proteome</keyword>
<accession>A0A225W984</accession>
<evidence type="ECO:0000313" key="1">
    <source>
        <dbReference type="EMBL" id="OWZ13768.1"/>
    </source>
</evidence>
<reference evidence="2" key="1">
    <citation type="submission" date="2017-03" db="EMBL/GenBank/DDBJ databases">
        <title>Phytopthora megakarya and P. palmivora, two closely related causual agents of cacao black pod achieved similar genome size and gene model numbers by different mechanisms.</title>
        <authorList>
            <person name="Ali S."/>
            <person name="Shao J."/>
            <person name="Larry D.J."/>
            <person name="Kronmiller B."/>
            <person name="Shen D."/>
            <person name="Strem M.D."/>
            <person name="Melnick R.L."/>
            <person name="Guiltinan M.J."/>
            <person name="Tyler B.M."/>
            <person name="Meinhardt L.W."/>
            <person name="Bailey B.A."/>
        </authorList>
    </citation>
    <scope>NUCLEOTIDE SEQUENCE [LARGE SCALE GENOMIC DNA]</scope>
    <source>
        <strain evidence="2">zdho120</strain>
    </source>
</reference>
<evidence type="ECO:0000313" key="2">
    <source>
        <dbReference type="Proteomes" id="UP000198211"/>
    </source>
</evidence>